<dbReference type="Pfam" id="PF00697">
    <property type="entry name" value="PRAI"/>
    <property type="match status" value="1"/>
</dbReference>
<evidence type="ECO:0000256" key="2">
    <source>
        <dbReference type="ARBA" id="ARBA00004664"/>
    </source>
</evidence>
<comment type="similarity">
    <text evidence="9">Belongs to the TrpF family.</text>
</comment>
<keyword evidence="12" id="KW-1185">Reference proteome</keyword>
<evidence type="ECO:0000256" key="9">
    <source>
        <dbReference type="HAMAP-Rule" id="MF_00135"/>
    </source>
</evidence>
<dbReference type="EMBL" id="JYNY01000231">
    <property type="protein sequence ID" value="KJJ84987.1"/>
    <property type="molecule type" value="Genomic_DNA"/>
</dbReference>
<evidence type="ECO:0000256" key="1">
    <source>
        <dbReference type="ARBA" id="ARBA00001164"/>
    </source>
</evidence>
<gene>
    <name evidence="9" type="primary">trpF</name>
    <name evidence="11" type="ORF">OMAG_001126</name>
</gene>
<evidence type="ECO:0000259" key="10">
    <source>
        <dbReference type="Pfam" id="PF00697"/>
    </source>
</evidence>
<dbReference type="InterPro" id="IPR013785">
    <property type="entry name" value="Aldolase_TIM"/>
</dbReference>
<evidence type="ECO:0000256" key="8">
    <source>
        <dbReference type="ARBA" id="ARBA00023235"/>
    </source>
</evidence>
<evidence type="ECO:0000256" key="6">
    <source>
        <dbReference type="ARBA" id="ARBA00022822"/>
    </source>
</evidence>
<organism evidence="11 12">
    <name type="scientific">Candidatus Omnitrophus magneticus</name>
    <dbReference type="NCBI Taxonomy" id="1609969"/>
    <lineage>
        <taxon>Bacteria</taxon>
        <taxon>Pseudomonadati</taxon>
        <taxon>Candidatus Omnitrophota</taxon>
        <taxon>Candidatus Omnitrophus</taxon>
    </lineage>
</organism>
<evidence type="ECO:0000256" key="4">
    <source>
        <dbReference type="ARBA" id="ARBA00022272"/>
    </source>
</evidence>
<dbReference type="GO" id="GO:0004640">
    <property type="term" value="F:phosphoribosylanthranilate isomerase activity"/>
    <property type="evidence" value="ECO:0007669"/>
    <property type="project" value="UniProtKB-UniRule"/>
</dbReference>
<dbReference type="PANTHER" id="PTHR42894">
    <property type="entry name" value="N-(5'-PHOSPHORIBOSYL)ANTHRANILATE ISOMERASE"/>
    <property type="match status" value="1"/>
</dbReference>
<dbReference type="HAMAP" id="MF_00135">
    <property type="entry name" value="PRAI"/>
    <property type="match status" value="1"/>
</dbReference>
<dbReference type="AlphaFoldDB" id="A0A0F0CNZ1"/>
<dbReference type="CDD" id="cd00405">
    <property type="entry name" value="PRAI"/>
    <property type="match status" value="1"/>
</dbReference>
<comment type="pathway">
    <text evidence="2 9">Amino-acid biosynthesis; L-tryptophan biosynthesis; L-tryptophan from chorismate: step 3/5.</text>
</comment>
<keyword evidence="5 9" id="KW-0028">Amino-acid biosynthesis</keyword>
<evidence type="ECO:0000313" key="12">
    <source>
        <dbReference type="Proteomes" id="UP000033428"/>
    </source>
</evidence>
<keyword evidence="8 9" id="KW-0413">Isomerase</keyword>
<protein>
    <recommendedName>
        <fullName evidence="4 9">N-(5'-phosphoribosyl)anthranilate isomerase</fullName>
        <shortName evidence="9">PRAI</shortName>
        <ecNumber evidence="3 9">5.3.1.24</ecNumber>
    </recommendedName>
</protein>
<dbReference type="InterPro" id="IPR001240">
    <property type="entry name" value="PRAI_dom"/>
</dbReference>
<name>A0A0F0CNZ1_9BACT</name>
<dbReference type="Proteomes" id="UP000033428">
    <property type="component" value="Unassembled WGS sequence"/>
</dbReference>
<sequence>MAKVKICGITNFEDANNAYLFGADIVGFIFIEESLRSVGVDIVKRIVSSLPVEMGKAGLFHDRPMEEVIRCVDMCGLNYVQLHGNESVKYCNLLRESLSKEIKIIKTFKIERGKITGTLENYTDIDYYLFDTLTPGLLGGTSQTFDWNILKEKKFDKPFFVAGGLKPDNVSKAILTAHPFGVDVSSGVEAFVGKKNKVKMKEFIENAKKY</sequence>
<keyword evidence="6 9" id="KW-0822">Tryptophan biosynthesis</keyword>
<dbReference type="InterPro" id="IPR011060">
    <property type="entry name" value="RibuloseP-bd_barrel"/>
</dbReference>
<reference evidence="11 12" key="1">
    <citation type="submission" date="2015-02" db="EMBL/GenBank/DDBJ databases">
        <title>Single-cell genomics of uncultivated deep-branching MTB reveals a conserved set of magnetosome genes.</title>
        <authorList>
            <person name="Kolinko S."/>
            <person name="Richter M."/>
            <person name="Glockner F.O."/>
            <person name="Brachmann A."/>
            <person name="Schuler D."/>
        </authorList>
    </citation>
    <scope>NUCLEOTIDE SEQUENCE [LARGE SCALE GENOMIC DNA]</scope>
    <source>
        <strain evidence="11">SKK-01</strain>
    </source>
</reference>
<dbReference type="UniPathway" id="UPA00035">
    <property type="reaction ID" value="UER00042"/>
</dbReference>
<dbReference type="EC" id="5.3.1.24" evidence="3 9"/>
<comment type="caution">
    <text evidence="11">The sequence shown here is derived from an EMBL/GenBank/DDBJ whole genome shotgun (WGS) entry which is preliminary data.</text>
</comment>
<evidence type="ECO:0000256" key="5">
    <source>
        <dbReference type="ARBA" id="ARBA00022605"/>
    </source>
</evidence>
<comment type="catalytic activity">
    <reaction evidence="1 9">
        <text>N-(5-phospho-beta-D-ribosyl)anthranilate = 1-(2-carboxyphenylamino)-1-deoxy-D-ribulose 5-phosphate</text>
        <dbReference type="Rhea" id="RHEA:21540"/>
        <dbReference type="ChEBI" id="CHEBI:18277"/>
        <dbReference type="ChEBI" id="CHEBI:58613"/>
        <dbReference type="EC" id="5.3.1.24"/>
    </reaction>
</comment>
<evidence type="ECO:0000256" key="3">
    <source>
        <dbReference type="ARBA" id="ARBA00012572"/>
    </source>
</evidence>
<feature type="domain" description="N-(5'phosphoribosyl) anthranilate isomerase (PRAI)" evidence="10">
    <location>
        <begin position="4"/>
        <end position="206"/>
    </location>
</feature>
<evidence type="ECO:0000313" key="11">
    <source>
        <dbReference type="EMBL" id="KJJ84987.1"/>
    </source>
</evidence>
<dbReference type="InterPro" id="IPR044643">
    <property type="entry name" value="TrpF_fam"/>
</dbReference>
<dbReference type="Gene3D" id="3.20.20.70">
    <property type="entry name" value="Aldolase class I"/>
    <property type="match status" value="1"/>
</dbReference>
<dbReference type="GO" id="GO:0000162">
    <property type="term" value="P:L-tryptophan biosynthetic process"/>
    <property type="evidence" value="ECO:0007669"/>
    <property type="project" value="UniProtKB-UniRule"/>
</dbReference>
<dbReference type="PANTHER" id="PTHR42894:SF1">
    <property type="entry name" value="N-(5'-PHOSPHORIBOSYL)ANTHRANILATE ISOMERASE"/>
    <property type="match status" value="1"/>
</dbReference>
<dbReference type="PATRIC" id="fig|1609969.3.peg.1209"/>
<proteinExistence type="inferred from homology"/>
<accession>A0A0F0CNZ1</accession>
<keyword evidence="7 9" id="KW-0057">Aromatic amino acid biosynthesis</keyword>
<dbReference type="SUPFAM" id="SSF51366">
    <property type="entry name" value="Ribulose-phoshate binding barrel"/>
    <property type="match status" value="1"/>
</dbReference>
<evidence type="ECO:0000256" key="7">
    <source>
        <dbReference type="ARBA" id="ARBA00023141"/>
    </source>
</evidence>